<dbReference type="PANTHER" id="PTHR35333:SF3">
    <property type="entry name" value="BETA-LACTAMASE-TYPE TRANSPEPTIDASE FOLD CONTAINING PROTEIN"/>
    <property type="match status" value="1"/>
</dbReference>
<dbReference type="EMBL" id="JBIAWJ010000032">
    <property type="protein sequence ID" value="MFF4527119.1"/>
    <property type="molecule type" value="Genomic_DNA"/>
</dbReference>
<feature type="region of interest" description="Disordered" evidence="1">
    <location>
        <begin position="243"/>
        <end position="265"/>
    </location>
</feature>
<proteinExistence type="predicted"/>
<evidence type="ECO:0000313" key="4">
    <source>
        <dbReference type="Proteomes" id="UP001602058"/>
    </source>
</evidence>
<dbReference type="GO" id="GO:0016787">
    <property type="term" value="F:hydrolase activity"/>
    <property type="evidence" value="ECO:0007669"/>
    <property type="project" value="UniProtKB-KW"/>
</dbReference>
<sequence>MGAPPVDRDALLAAALEGVEAEDGVGLAVAMRDMESGESAAYGKARFETASIVKVGILATLLLQAQDADRRLTAQEEAYAAAMIENSDNASATALWKAIGSAAGLDAANERFGLTGTEGGDGPLWGLTRTTAADQLVLLQQVFGHGSELNDASRAYLRELMARPAVGQDWGVSAAGSGFALKNGWLPRSTTGLWVINSIGRVTADGHDRLVAVLSNGNTTKAKGVALVEAAAQAAVSVFGAEDAGSAETVAAPVRRPRLGPSEGP</sequence>
<dbReference type="InterPro" id="IPR045155">
    <property type="entry name" value="Beta-lactam_cat"/>
</dbReference>
<dbReference type="InterPro" id="IPR000871">
    <property type="entry name" value="Beta-lactam_class-A"/>
</dbReference>
<comment type="caution">
    <text evidence="3">The sequence shown here is derived from an EMBL/GenBank/DDBJ whole genome shotgun (WGS) entry which is preliminary data.</text>
</comment>
<feature type="domain" description="Beta-lactamase class A catalytic" evidence="2">
    <location>
        <begin position="80"/>
        <end position="214"/>
    </location>
</feature>
<reference evidence="3 4" key="1">
    <citation type="submission" date="2024-10" db="EMBL/GenBank/DDBJ databases">
        <title>The Natural Products Discovery Center: Release of the First 8490 Sequenced Strains for Exploring Actinobacteria Biosynthetic Diversity.</title>
        <authorList>
            <person name="Kalkreuter E."/>
            <person name="Kautsar S.A."/>
            <person name="Yang D."/>
            <person name="Bader C.D."/>
            <person name="Teijaro C.N."/>
            <person name="Fluegel L."/>
            <person name="Davis C.M."/>
            <person name="Simpson J.R."/>
            <person name="Lauterbach L."/>
            <person name="Steele A.D."/>
            <person name="Gui C."/>
            <person name="Meng S."/>
            <person name="Li G."/>
            <person name="Viehrig K."/>
            <person name="Ye F."/>
            <person name="Su P."/>
            <person name="Kiefer A.F."/>
            <person name="Nichols A."/>
            <person name="Cepeda A.J."/>
            <person name="Yan W."/>
            <person name="Fan B."/>
            <person name="Jiang Y."/>
            <person name="Adhikari A."/>
            <person name="Zheng C.-J."/>
            <person name="Schuster L."/>
            <person name="Cowan T.M."/>
            <person name="Smanski M.J."/>
            <person name="Chevrette M.G."/>
            <person name="De Carvalho L.P.S."/>
            <person name="Shen B."/>
        </authorList>
    </citation>
    <scope>NUCLEOTIDE SEQUENCE [LARGE SCALE GENOMIC DNA]</scope>
    <source>
        <strain evidence="3 4">NPDC001390</strain>
    </source>
</reference>
<dbReference type="SUPFAM" id="SSF56601">
    <property type="entry name" value="beta-lactamase/transpeptidase-like"/>
    <property type="match status" value="1"/>
</dbReference>
<keyword evidence="4" id="KW-1185">Reference proteome</keyword>
<dbReference type="RefSeq" id="WP_387892627.1">
    <property type="nucleotide sequence ID" value="NZ_JBEOZG010000039.1"/>
</dbReference>
<dbReference type="InterPro" id="IPR012338">
    <property type="entry name" value="Beta-lactam/transpept-like"/>
</dbReference>
<organism evidence="3 4">
    <name type="scientific">Streptomyces bluensis</name>
    <dbReference type="NCBI Taxonomy" id="33897"/>
    <lineage>
        <taxon>Bacteria</taxon>
        <taxon>Bacillati</taxon>
        <taxon>Actinomycetota</taxon>
        <taxon>Actinomycetes</taxon>
        <taxon>Kitasatosporales</taxon>
        <taxon>Streptomycetaceae</taxon>
        <taxon>Streptomyces</taxon>
    </lineage>
</organism>
<evidence type="ECO:0000256" key="1">
    <source>
        <dbReference type="SAM" id="MobiDB-lite"/>
    </source>
</evidence>
<accession>A0ABW6UX63</accession>
<evidence type="ECO:0000259" key="2">
    <source>
        <dbReference type="Pfam" id="PF13354"/>
    </source>
</evidence>
<protein>
    <submittedName>
        <fullName evidence="3">Serine hydrolase</fullName>
    </submittedName>
</protein>
<dbReference type="Pfam" id="PF13354">
    <property type="entry name" value="Beta-lactamase2"/>
    <property type="match status" value="1"/>
</dbReference>
<dbReference type="Gene3D" id="3.40.710.10">
    <property type="entry name" value="DD-peptidase/beta-lactamase superfamily"/>
    <property type="match status" value="1"/>
</dbReference>
<dbReference type="PANTHER" id="PTHR35333">
    <property type="entry name" value="BETA-LACTAMASE"/>
    <property type="match status" value="1"/>
</dbReference>
<evidence type="ECO:0000313" key="3">
    <source>
        <dbReference type="EMBL" id="MFF4527119.1"/>
    </source>
</evidence>
<name>A0ABW6UX63_9ACTN</name>
<dbReference type="Proteomes" id="UP001602058">
    <property type="component" value="Unassembled WGS sequence"/>
</dbReference>
<gene>
    <name evidence="3" type="ORF">ACFY1D_37740</name>
</gene>
<keyword evidence="3" id="KW-0378">Hydrolase</keyword>